<dbReference type="SMART" id="SM00342">
    <property type="entry name" value="HTH_ARAC"/>
    <property type="match status" value="1"/>
</dbReference>
<accession>A0ABV8AIQ2</accession>
<dbReference type="SUPFAM" id="SSF46689">
    <property type="entry name" value="Homeodomain-like"/>
    <property type="match status" value="1"/>
</dbReference>
<dbReference type="InterPro" id="IPR018060">
    <property type="entry name" value="HTH_AraC"/>
</dbReference>
<keyword evidence="3" id="KW-0804">Transcription</keyword>
<dbReference type="Proteomes" id="UP001595812">
    <property type="component" value="Unassembled WGS sequence"/>
</dbReference>
<dbReference type="InterPro" id="IPR020449">
    <property type="entry name" value="Tscrpt_reg_AraC-type_HTH"/>
</dbReference>
<evidence type="ECO:0000256" key="1">
    <source>
        <dbReference type="ARBA" id="ARBA00023015"/>
    </source>
</evidence>
<organism evidence="5 6">
    <name type="scientific">Winogradskyella maritima</name>
    <dbReference type="NCBI Taxonomy" id="1517766"/>
    <lineage>
        <taxon>Bacteria</taxon>
        <taxon>Pseudomonadati</taxon>
        <taxon>Bacteroidota</taxon>
        <taxon>Flavobacteriia</taxon>
        <taxon>Flavobacteriales</taxon>
        <taxon>Flavobacteriaceae</taxon>
        <taxon>Winogradskyella</taxon>
    </lineage>
</organism>
<evidence type="ECO:0000259" key="4">
    <source>
        <dbReference type="PROSITE" id="PS01124"/>
    </source>
</evidence>
<proteinExistence type="predicted"/>
<evidence type="ECO:0000256" key="2">
    <source>
        <dbReference type="ARBA" id="ARBA00023125"/>
    </source>
</evidence>
<keyword evidence="6" id="KW-1185">Reference proteome</keyword>
<keyword evidence="1" id="KW-0805">Transcription regulation</keyword>
<dbReference type="PROSITE" id="PS01124">
    <property type="entry name" value="HTH_ARAC_FAMILY_2"/>
    <property type="match status" value="1"/>
</dbReference>
<evidence type="ECO:0000313" key="6">
    <source>
        <dbReference type="Proteomes" id="UP001595812"/>
    </source>
</evidence>
<dbReference type="RefSeq" id="WP_386097368.1">
    <property type="nucleotide sequence ID" value="NZ_JBHSAT010000004.1"/>
</dbReference>
<dbReference type="EMBL" id="JBHSAT010000004">
    <property type="protein sequence ID" value="MFC3876449.1"/>
    <property type="molecule type" value="Genomic_DNA"/>
</dbReference>
<comment type="caution">
    <text evidence="5">The sequence shown here is derived from an EMBL/GenBank/DDBJ whole genome shotgun (WGS) entry which is preliminary data.</text>
</comment>
<dbReference type="Pfam" id="PF12833">
    <property type="entry name" value="HTH_18"/>
    <property type="match status" value="1"/>
</dbReference>
<reference evidence="6" key="1">
    <citation type="journal article" date="2019" name="Int. J. Syst. Evol. Microbiol.">
        <title>The Global Catalogue of Microorganisms (GCM) 10K type strain sequencing project: providing services to taxonomists for standard genome sequencing and annotation.</title>
        <authorList>
            <consortium name="The Broad Institute Genomics Platform"/>
            <consortium name="The Broad Institute Genome Sequencing Center for Infectious Disease"/>
            <person name="Wu L."/>
            <person name="Ma J."/>
        </authorList>
    </citation>
    <scope>NUCLEOTIDE SEQUENCE [LARGE SCALE GENOMIC DNA]</scope>
    <source>
        <strain evidence="6">CECT 8979</strain>
    </source>
</reference>
<gene>
    <name evidence="5" type="ORF">ACFOSX_04320</name>
</gene>
<name>A0ABV8AIQ2_9FLAO</name>
<dbReference type="PANTHER" id="PTHR47893">
    <property type="entry name" value="REGULATORY PROTEIN PCHR"/>
    <property type="match status" value="1"/>
</dbReference>
<dbReference type="Gene3D" id="1.10.10.60">
    <property type="entry name" value="Homeodomain-like"/>
    <property type="match status" value="1"/>
</dbReference>
<dbReference type="InterPro" id="IPR053142">
    <property type="entry name" value="PchR_regulatory_protein"/>
</dbReference>
<dbReference type="InterPro" id="IPR009057">
    <property type="entry name" value="Homeodomain-like_sf"/>
</dbReference>
<sequence length="336" mass="37124">MKNSNINLDATINFSPLSTSNPTTDKQVSELINTPNCDGSITSESVPGGISLSQIEISNKAELTLKMPSGKNQALQFIYCREGEALIKLTNTDCRKNLGSFQTAIVSGDESSDVHLYIKPNQTCSLSVISVDKTIATKDEANFDLTDHLVKLITNGDNDAKVCHVGSRNLGIGMAVKELSELKGEGLARELILAGKVRVILGLEYQQYLNDKELENVKPSALTKSEMRRVSTLIEEIKANPGAEYTVTSLSRKACLSENKLQEGFKELFGRTVTDCIRNIRLEEAEELLKTTEMNVSEVVYTVGFVSRSYFSKIFKTKYNCSPSFYRTNLRHAQVA</sequence>
<dbReference type="PANTHER" id="PTHR47893:SF1">
    <property type="entry name" value="REGULATORY PROTEIN PCHR"/>
    <property type="match status" value="1"/>
</dbReference>
<evidence type="ECO:0000313" key="5">
    <source>
        <dbReference type="EMBL" id="MFC3876449.1"/>
    </source>
</evidence>
<dbReference type="PRINTS" id="PR00032">
    <property type="entry name" value="HTHARAC"/>
</dbReference>
<keyword evidence="2" id="KW-0238">DNA-binding</keyword>
<protein>
    <submittedName>
        <fullName evidence="5">Helix-turn-helix domain-containing protein</fullName>
    </submittedName>
</protein>
<feature type="domain" description="HTH araC/xylS-type" evidence="4">
    <location>
        <begin position="228"/>
        <end position="329"/>
    </location>
</feature>
<evidence type="ECO:0000256" key="3">
    <source>
        <dbReference type="ARBA" id="ARBA00023163"/>
    </source>
</evidence>